<name>A0AAD8ZK70_9TELE</name>
<proteinExistence type="predicted"/>
<evidence type="ECO:0000313" key="4">
    <source>
        <dbReference type="Proteomes" id="UP001239994"/>
    </source>
</evidence>
<comment type="caution">
    <text evidence="3">The sequence shown here is derived from an EMBL/GenBank/DDBJ whole genome shotgun (WGS) entry which is preliminary data.</text>
</comment>
<dbReference type="SUPFAM" id="SSF52087">
    <property type="entry name" value="CRAL/TRIO domain"/>
    <property type="match status" value="1"/>
</dbReference>
<dbReference type="SMART" id="SM00516">
    <property type="entry name" value="SEC14"/>
    <property type="match status" value="1"/>
</dbReference>
<dbReference type="InterPro" id="IPR051064">
    <property type="entry name" value="SEC14/CRAL-TRIO_domain"/>
</dbReference>
<dbReference type="PROSITE" id="PS50191">
    <property type="entry name" value="CRAL_TRIO"/>
    <property type="match status" value="1"/>
</dbReference>
<dbReference type="EMBL" id="JAROKS010000012">
    <property type="protein sequence ID" value="KAK1799040.1"/>
    <property type="molecule type" value="Genomic_DNA"/>
</dbReference>
<gene>
    <name evidence="3" type="ORF">P4O66_007305</name>
</gene>
<dbReference type="Gene3D" id="3.40.525.10">
    <property type="entry name" value="CRAL-TRIO lipid binding domain"/>
    <property type="match status" value="1"/>
</dbReference>
<organism evidence="3 4">
    <name type="scientific">Electrophorus voltai</name>
    <dbReference type="NCBI Taxonomy" id="2609070"/>
    <lineage>
        <taxon>Eukaryota</taxon>
        <taxon>Metazoa</taxon>
        <taxon>Chordata</taxon>
        <taxon>Craniata</taxon>
        <taxon>Vertebrata</taxon>
        <taxon>Euteleostomi</taxon>
        <taxon>Actinopterygii</taxon>
        <taxon>Neopterygii</taxon>
        <taxon>Teleostei</taxon>
        <taxon>Ostariophysi</taxon>
        <taxon>Gymnotiformes</taxon>
        <taxon>Gymnotoidei</taxon>
        <taxon>Gymnotidae</taxon>
        <taxon>Electrophorus</taxon>
    </lineage>
</organism>
<dbReference type="PANTHER" id="PTHR23324:SF66">
    <property type="entry name" value="PROTEIN REAL-TIME"/>
    <property type="match status" value="1"/>
</dbReference>
<dbReference type="PANTHER" id="PTHR23324">
    <property type="entry name" value="SEC14 RELATED PROTEIN"/>
    <property type="match status" value="1"/>
</dbReference>
<dbReference type="InterPro" id="IPR036865">
    <property type="entry name" value="CRAL-TRIO_dom_sf"/>
</dbReference>
<evidence type="ECO:0000259" key="2">
    <source>
        <dbReference type="PROSITE" id="PS50191"/>
    </source>
</evidence>
<feature type="non-terminal residue" evidence="3">
    <location>
        <position position="1"/>
    </location>
</feature>
<evidence type="ECO:0000256" key="1">
    <source>
        <dbReference type="SAM" id="MobiDB-lite"/>
    </source>
</evidence>
<feature type="region of interest" description="Disordered" evidence="1">
    <location>
        <begin position="44"/>
        <end position="110"/>
    </location>
</feature>
<dbReference type="InterPro" id="IPR001251">
    <property type="entry name" value="CRAL-TRIO_dom"/>
</dbReference>
<protein>
    <recommendedName>
        <fullName evidence="2">CRAL-TRIO domain-containing protein</fullName>
    </recommendedName>
</protein>
<dbReference type="CDD" id="cd00170">
    <property type="entry name" value="SEC14"/>
    <property type="match status" value="1"/>
</dbReference>
<dbReference type="Pfam" id="PF00650">
    <property type="entry name" value="CRAL_TRIO"/>
    <property type="match status" value="1"/>
</dbReference>
<dbReference type="Proteomes" id="UP001239994">
    <property type="component" value="Unassembled WGS sequence"/>
</dbReference>
<accession>A0AAD8ZK70</accession>
<evidence type="ECO:0000313" key="3">
    <source>
        <dbReference type="EMBL" id="KAK1799040.1"/>
    </source>
</evidence>
<dbReference type="GO" id="GO:0005737">
    <property type="term" value="C:cytoplasm"/>
    <property type="evidence" value="ECO:0007669"/>
    <property type="project" value="TreeGrafter"/>
</dbReference>
<feature type="domain" description="CRAL-TRIO" evidence="2">
    <location>
        <begin position="115"/>
        <end position="234"/>
    </location>
</feature>
<sequence>ICAAGVDYLYFMQKKTLDQRTLHIEAYNETFSSRVVFRQHYSYKTSTNPKDQTPNRTISGSNPNQNKFRIQPQSEQTQDQTTIRMNPGLNPSLNEPSIKPQNKPQPERIQNQNPVLSINEEGLKHCKENTVIFGTPVSCWTCLVDLEGFKMRHLWRPGIKALLRIIEVVEANYPETLGWLLLVRTLISPFIAENTCKIFLIYAGKDYCDSGGLVDYISRDFIPQFLGGNCPVSPHGKGQSSVVMEMRY</sequence>
<keyword evidence="4" id="KW-1185">Reference proteome</keyword>
<dbReference type="AlphaFoldDB" id="A0AAD8ZK70"/>
<reference evidence="3" key="1">
    <citation type="submission" date="2023-03" db="EMBL/GenBank/DDBJ databases">
        <title>Electrophorus voltai genome.</title>
        <authorList>
            <person name="Bian C."/>
        </authorList>
    </citation>
    <scope>NUCLEOTIDE SEQUENCE</scope>
    <source>
        <strain evidence="3">CB-2022</strain>
        <tissue evidence="3">Muscle</tissue>
    </source>
</reference>